<evidence type="ECO:0000313" key="2">
    <source>
        <dbReference type="Proteomes" id="UP000824782"/>
    </source>
</evidence>
<dbReference type="EMBL" id="WNYA01000002">
    <property type="protein sequence ID" value="KAG8588263.1"/>
    <property type="molecule type" value="Genomic_DNA"/>
</dbReference>
<comment type="caution">
    <text evidence="1">The sequence shown here is derived from an EMBL/GenBank/DDBJ whole genome shotgun (WGS) entry which is preliminary data.</text>
</comment>
<dbReference type="Proteomes" id="UP000824782">
    <property type="component" value="Unassembled WGS sequence"/>
</dbReference>
<evidence type="ECO:0000313" key="1">
    <source>
        <dbReference type="EMBL" id="KAG8588263.1"/>
    </source>
</evidence>
<gene>
    <name evidence="1" type="ORF">GDO81_005923</name>
</gene>
<proteinExistence type="predicted"/>
<dbReference type="AlphaFoldDB" id="A0AAV7CW00"/>
<name>A0AAV7CW00_ENGPU</name>
<keyword evidence="2" id="KW-1185">Reference proteome</keyword>
<reference evidence="1" key="1">
    <citation type="thesis" date="2020" institute="ProQuest LLC" country="789 East Eisenhower Parkway, Ann Arbor, MI, USA">
        <title>Comparative Genomics and Chromosome Evolution.</title>
        <authorList>
            <person name="Mudd A.B."/>
        </authorList>
    </citation>
    <scope>NUCLEOTIDE SEQUENCE</scope>
    <source>
        <strain evidence="1">237g6f4</strain>
        <tissue evidence="1">Blood</tissue>
    </source>
</reference>
<sequence length="98" mass="10606">MVLKSKRKTYKGAGGAIYRTNSSDSPYSESPLIPGSRLGKDINHGFHMLLKFARELLLIANSFSNAQCSDTISINALLFGASISFHFLAIKSLAASKI</sequence>
<accession>A0AAV7CW00</accession>
<organism evidence="1 2">
    <name type="scientific">Engystomops pustulosus</name>
    <name type="common">Tungara frog</name>
    <name type="synonym">Physalaemus pustulosus</name>
    <dbReference type="NCBI Taxonomy" id="76066"/>
    <lineage>
        <taxon>Eukaryota</taxon>
        <taxon>Metazoa</taxon>
        <taxon>Chordata</taxon>
        <taxon>Craniata</taxon>
        <taxon>Vertebrata</taxon>
        <taxon>Euteleostomi</taxon>
        <taxon>Amphibia</taxon>
        <taxon>Batrachia</taxon>
        <taxon>Anura</taxon>
        <taxon>Neobatrachia</taxon>
        <taxon>Hyloidea</taxon>
        <taxon>Leptodactylidae</taxon>
        <taxon>Leiuperinae</taxon>
        <taxon>Engystomops</taxon>
    </lineage>
</organism>
<protein>
    <submittedName>
        <fullName evidence="1">Uncharacterized protein</fullName>
    </submittedName>
</protein>